<evidence type="ECO:0000313" key="1">
    <source>
        <dbReference type="EMBL" id="MCD2164130.1"/>
    </source>
</evidence>
<evidence type="ECO:0000313" key="2">
    <source>
        <dbReference type="Proteomes" id="UP001199260"/>
    </source>
</evidence>
<keyword evidence="2" id="KW-1185">Reference proteome</keyword>
<gene>
    <name evidence="1" type="ORF">LPW39_03155</name>
</gene>
<proteinExistence type="predicted"/>
<accession>A0AAW4XSQ8</accession>
<dbReference type="EMBL" id="JAJNCT010000005">
    <property type="protein sequence ID" value="MCD2164130.1"/>
    <property type="molecule type" value="Genomic_DNA"/>
</dbReference>
<comment type="caution">
    <text evidence="1">The sequence shown here is derived from an EMBL/GenBank/DDBJ whole genome shotgun (WGS) entry which is preliminary data.</text>
</comment>
<evidence type="ECO:0008006" key="3">
    <source>
        <dbReference type="Google" id="ProtNLM"/>
    </source>
</evidence>
<organism evidence="1 2">
    <name type="scientific">Comamonas koreensis</name>
    <dbReference type="NCBI Taxonomy" id="160825"/>
    <lineage>
        <taxon>Bacteria</taxon>
        <taxon>Pseudomonadati</taxon>
        <taxon>Pseudomonadota</taxon>
        <taxon>Betaproteobacteria</taxon>
        <taxon>Burkholderiales</taxon>
        <taxon>Comamonadaceae</taxon>
        <taxon>Comamonas</taxon>
    </lineage>
</organism>
<protein>
    <recommendedName>
        <fullName evidence="3">Cytochrome C5</fullName>
    </recommendedName>
</protein>
<reference evidence="1 2" key="1">
    <citation type="submission" date="2021-11" db="EMBL/GenBank/DDBJ databases">
        <title>Genome sequence.</title>
        <authorList>
            <person name="Sun Q."/>
        </authorList>
    </citation>
    <scope>NUCLEOTIDE SEQUENCE [LARGE SCALE GENOMIC DNA]</scope>
    <source>
        <strain evidence="1 2">KCTC 12005</strain>
    </source>
</reference>
<name>A0AAW4XSQ8_9BURK</name>
<sequence>MTQIAHLRDAIAASQLLNDVQADDGFVVGSVRFEAAAADIHVNVDPELADNPEMDVAALIANTQRFLAMPADHWKRLVNDIALEVEEAVEEDDDEVQEPTDLRDDLSLHSVAVFADAVLLSFVAPKQFPQCWVRAQLCEELALEDISIDENDGVETIEFKSLDDLLDNLSSNNDK</sequence>
<dbReference type="AlphaFoldDB" id="A0AAW4XSQ8"/>
<dbReference type="RefSeq" id="WP_230771260.1">
    <property type="nucleotide sequence ID" value="NZ_JAJNCT010000005.1"/>
</dbReference>
<dbReference type="Proteomes" id="UP001199260">
    <property type="component" value="Unassembled WGS sequence"/>
</dbReference>